<keyword evidence="1" id="KW-1133">Transmembrane helix</keyword>
<organism evidence="2 3">
    <name type="scientific">Fulvimarina manganoxydans</name>
    <dbReference type="NCBI Taxonomy" id="937218"/>
    <lineage>
        <taxon>Bacteria</taxon>
        <taxon>Pseudomonadati</taxon>
        <taxon>Pseudomonadota</taxon>
        <taxon>Alphaproteobacteria</taxon>
        <taxon>Hyphomicrobiales</taxon>
        <taxon>Aurantimonadaceae</taxon>
        <taxon>Fulvimarina</taxon>
    </lineage>
</organism>
<evidence type="ECO:0000256" key="1">
    <source>
        <dbReference type="SAM" id="Phobius"/>
    </source>
</evidence>
<protein>
    <submittedName>
        <fullName evidence="2">Uncharacterized protein</fullName>
    </submittedName>
</protein>
<dbReference type="OrthoDB" id="7906947at2"/>
<sequence>MTMESAPLLTLWGAKLAGAAAGSAISVAYLLPKSRREAATRFLIGLVTGVVFGAPAGLMLADRLALNDLLGPEEMIVMGSAAASLCAWWALGVLGQLADSFGRDGPLRAVVTGAETQRAGDRRE</sequence>
<dbReference type="EMBL" id="FWXR01000005">
    <property type="protein sequence ID" value="SMC64087.1"/>
    <property type="molecule type" value="Genomic_DNA"/>
</dbReference>
<accession>A0A1W2ATQ6</accession>
<proteinExistence type="predicted"/>
<evidence type="ECO:0000313" key="3">
    <source>
        <dbReference type="Proteomes" id="UP000192656"/>
    </source>
</evidence>
<name>A0A1W2ATQ6_9HYPH</name>
<dbReference type="Pfam" id="PF19602">
    <property type="entry name" value="DUF6107"/>
    <property type="match status" value="1"/>
</dbReference>
<keyword evidence="1" id="KW-0812">Transmembrane</keyword>
<dbReference type="InterPro" id="IPR046089">
    <property type="entry name" value="DUF6107"/>
</dbReference>
<dbReference type="STRING" id="937218.SAMN06297251_10579"/>
<feature type="transmembrane region" description="Helical" evidence="1">
    <location>
        <begin position="12"/>
        <end position="31"/>
    </location>
</feature>
<keyword evidence="1" id="KW-0472">Membrane</keyword>
<feature type="transmembrane region" description="Helical" evidence="1">
    <location>
        <begin position="76"/>
        <end position="98"/>
    </location>
</feature>
<feature type="transmembrane region" description="Helical" evidence="1">
    <location>
        <begin position="43"/>
        <end position="61"/>
    </location>
</feature>
<reference evidence="2 3" key="1">
    <citation type="submission" date="2017-04" db="EMBL/GenBank/DDBJ databases">
        <authorList>
            <person name="Afonso C.L."/>
            <person name="Miller P.J."/>
            <person name="Scott M.A."/>
            <person name="Spackman E."/>
            <person name="Goraichik I."/>
            <person name="Dimitrov K.M."/>
            <person name="Suarez D.L."/>
            <person name="Swayne D.E."/>
        </authorList>
    </citation>
    <scope>NUCLEOTIDE SEQUENCE [LARGE SCALE GENOMIC DNA]</scope>
    <source>
        <strain evidence="2 3">CGMCC 1.10972</strain>
    </source>
</reference>
<dbReference type="AlphaFoldDB" id="A0A1W2ATQ6"/>
<keyword evidence="3" id="KW-1185">Reference proteome</keyword>
<dbReference type="RefSeq" id="WP_084409517.1">
    <property type="nucleotide sequence ID" value="NZ_FWXR01000005.1"/>
</dbReference>
<gene>
    <name evidence="2" type="ORF">SAMN06297251_10579</name>
</gene>
<evidence type="ECO:0000313" key="2">
    <source>
        <dbReference type="EMBL" id="SMC64087.1"/>
    </source>
</evidence>
<dbReference type="Proteomes" id="UP000192656">
    <property type="component" value="Unassembled WGS sequence"/>
</dbReference>